<gene>
    <name evidence="1" type="ORF">LSALG_LOCUS36118</name>
</gene>
<sequence>MFDRLLSDTTTSLSTQVSSTASTVCFHLLFFLHDPFVSGKPENGLSITALQAIAHHQLCLFSDPSPTFFYTDPLRSHDALFINLKLFFDIDCISLLILALLSLHLEKIHVIPHTIYCPPPLSLPFSRLKTSRANHQPPPTVVVSGWFYRSNFSTVLLIGFLDSTSVTTTYNRSVSPPSVPSVTVGFLSKIKCCCGFEP</sequence>
<accession>A0AA35ZR07</accession>
<evidence type="ECO:0000313" key="2">
    <source>
        <dbReference type="Proteomes" id="UP001177003"/>
    </source>
</evidence>
<reference evidence="1" key="1">
    <citation type="submission" date="2023-04" db="EMBL/GenBank/DDBJ databases">
        <authorList>
            <person name="Vijverberg K."/>
            <person name="Xiong W."/>
            <person name="Schranz E."/>
        </authorList>
    </citation>
    <scope>NUCLEOTIDE SEQUENCE</scope>
</reference>
<organism evidence="1 2">
    <name type="scientific">Lactuca saligna</name>
    <name type="common">Willowleaf lettuce</name>
    <dbReference type="NCBI Taxonomy" id="75948"/>
    <lineage>
        <taxon>Eukaryota</taxon>
        <taxon>Viridiplantae</taxon>
        <taxon>Streptophyta</taxon>
        <taxon>Embryophyta</taxon>
        <taxon>Tracheophyta</taxon>
        <taxon>Spermatophyta</taxon>
        <taxon>Magnoliopsida</taxon>
        <taxon>eudicotyledons</taxon>
        <taxon>Gunneridae</taxon>
        <taxon>Pentapetalae</taxon>
        <taxon>asterids</taxon>
        <taxon>campanulids</taxon>
        <taxon>Asterales</taxon>
        <taxon>Asteraceae</taxon>
        <taxon>Cichorioideae</taxon>
        <taxon>Cichorieae</taxon>
        <taxon>Lactucinae</taxon>
        <taxon>Lactuca</taxon>
    </lineage>
</organism>
<dbReference type="AlphaFoldDB" id="A0AA35ZR07"/>
<keyword evidence="2" id="KW-1185">Reference proteome</keyword>
<dbReference type="EMBL" id="OX465084">
    <property type="protein sequence ID" value="CAI9297293.1"/>
    <property type="molecule type" value="Genomic_DNA"/>
</dbReference>
<proteinExistence type="predicted"/>
<protein>
    <submittedName>
        <fullName evidence="1">Uncharacterized protein</fullName>
    </submittedName>
</protein>
<evidence type="ECO:0000313" key="1">
    <source>
        <dbReference type="EMBL" id="CAI9297293.1"/>
    </source>
</evidence>
<name>A0AA35ZR07_LACSI</name>
<dbReference type="Proteomes" id="UP001177003">
    <property type="component" value="Chromosome 8"/>
</dbReference>